<organism evidence="2 3">
    <name type="scientific">Ignelater luminosus</name>
    <name type="common">Cucubano</name>
    <name type="synonym">Pyrophorus luminosus</name>
    <dbReference type="NCBI Taxonomy" id="2038154"/>
    <lineage>
        <taxon>Eukaryota</taxon>
        <taxon>Metazoa</taxon>
        <taxon>Ecdysozoa</taxon>
        <taxon>Arthropoda</taxon>
        <taxon>Hexapoda</taxon>
        <taxon>Insecta</taxon>
        <taxon>Pterygota</taxon>
        <taxon>Neoptera</taxon>
        <taxon>Endopterygota</taxon>
        <taxon>Coleoptera</taxon>
        <taxon>Polyphaga</taxon>
        <taxon>Elateriformia</taxon>
        <taxon>Elateroidea</taxon>
        <taxon>Elateridae</taxon>
        <taxon>Agrypninae</taxon>
        <taxon>Pyrophorini</taxon>
        <taxon>Ignelater</taxon>
    </lineage>
</organism>
<evidence type="ECO:0000313" key="3">
    <source>
        <dbReference type="Proteomes" id="UP000801492"/>
    </source>
</evidence>
<comment type="caution">
    <text evidence="2">The sequence shown here is derived from an EMBL/GenBank/DDBJ whole genome shotgun (WGS) entry which is preliminary data.</text>
</comment>
<dbReference type="Gene3D" id="1.10.238.20">
    <property type="entry name" value="Pheromone/general odorant binding protein domain"/>
    <property type="match status" value="1"/>
</dbReference>
<name>A0A8K0D0F4_IGNLU</name>
<reference evidence="2" key="1">
    <citation type="submission" date="2019-08" db="EMBL/GenBank/DDBJ databases">
        <title>The genome of the North American firefly Photinus pyralis.</title>
        <authorList>
            <consortium name="Photinus pyralis genome working group"/>
            <person name="Fallon T.R."/>
            <person name="Sander Lower S.E."/>
            <person name="Weng J.-K."/>
        </authorList>
    </citation>
    <scope>NUCLEOTIDE SEQUENCE</scope>
    <source>
        <strain evidence="2">TRF0915ILg1</strain>
        <tissue evidence="2">Whole body</tissue>
    </source>
</reference>
<dbReference type="EMBL" id="VTPC01006736">
    <property type="protein sequence ID" value="KAF2894707.1"/>
    <property type="molecule type" value="Genomic_DNA"/>
</dbReference>
<dbReference type="AlphaFoldDB" id="A0A8K0D0F4"/>
<feature type="chain" id="PRO_5035478590" evidence="1">
    <location>
        <begin position="20"/>
        <end position="143"/>
    </location>
</feature>
<dbReference type="InterPro" id="IPR036728">
    <property type="entry name" value="PBP_GOBP_sf"/>
</dbReference>
<dbReference type="OrthoDB" id="6701090at2759"/>
<accession>A0A8K0D0F4</accession>
<dbReference type="Pfam" id="PF01395">
    <property type="entry name" value="PBP_GOBP"/>
    <property type="match status" value="1"/>
</dbReference>
<dbReference type="PROSITE" id="PS51257">
    <property type="entry name" value="PROKAR_LIPOPROTEIN"/>
    <property type="match status" value="1"/>
</dbReference>
<protein>
    <submittedName>
        <fullName evidence="2">Uncharacterized protein</fullName>
    </submittedName>
</protein>
<sequence>MKFRIALATIAILLLGCEARNKKRYDAEETCTTELRLNRSKMKALVNEDNTSEDNQTYGQFLICVFRKRGILNESGAINENSFKNFLRLVFTEDFGINEEQKASVANHVFEQCRHGQRDTLGKAAIRLKNCIVRYIKEYESEF</sequence>
<dbReference type="SUPFAM" id="SSF47565">
    <property type="entry name" value="Insect pheromone/odorant-binding proteins"/>
    <property type="match status" value="1"/>
</dbReference>
<gene>
    <name evidence="2" type="ORF">ILUMI_11467</name>
</gene>
<evidence type="ECO:0000313" key="2">
    <source>
        <dbReference type="EMBL" id="KAF2894707.1"/>
    </source>
</evidence>
<proteinExistence type="predicted"/>
<dbReference type="InterPro" id="IPR006170">
    <property type="entry name" value="PBP/GOBP"/>
</dbReference>
<dbReference type="GO" id="GO:0005549">
    <property type="term" value="F:odorant binding"/>
    <property type="evidence" value="ECO:0007669"/>
    <property type="project" value="InterPro"/>
</dbReference>
<keyword evidence="1" id="KW-0732">Signal</keyword>
<keyword evidence="3" id="KW-1185">Reference proteome</keyword>
<dbReference type="Proteomes" id="UP000801492">
    <property type="component" value="Unassembled WGS sequence"/>
</dbReference>
<feature type="signal peptide" evidence="1">
    <location>
        <begin position="1"/>
        <end position="19"/>
    </location>
</feature>
<evidence type="ECO:0000256" key="1">
    <source>
        <dbReference type="SAM" id="SignalP"/>
    </source>
</evidence>